<accession>A0A0G3HFS4</accession>
<reference evidence="2 3" key="1">
    <citation type="journal article" date="2015" name="Genome Announc.">
        <title>Virulence Factor Genes Detected in the Complete Genome Sequence of Corynebacterium uterequi DSM 45634, Isolated from the Uterus of a Maiden Mare.</title>
        <authorList>
            <person name="Ruckert C."/>
            <person name="Kriete M."/>
            <person name="Jaenicke S."/>
            <person name="Winkler A."/>
            <person name="Tauch A."/>
        </authorList>
    </citation>
    <scope>NUCLEOTIDE SEQUENCE [LARGE SCALE GENOMIC DNA]</scope>
    <source>
        <strain evidence="2 3">DSM 45634</strain>
    </source>
</reference>
<gene>
    <name evidence="2" type="ORF">CUTER_03985</name>
</gene>
<dbReference type="RefSeq" id="WP_047259312.1">
    <property type="nucleotide sequence ID" value="NZ_CP011546.1"/>
</dbReference>
<feature type="region of interest" description="Disordered" evidence="1">
    <location>
        <begin position="33"/>
        <end position="136"/>
    </location>
</feature>
<evidence type="ECO:0000313" key="3">
    <source>
        <dbReference type="Proteomes" id="UP000035548"/>
    </source>
</evidence>
<protein>
    <submittedName>
        <fullName evidence="2">Uncharacterized protein</fullName>
    </submittedName>
</protein>
<keyword evidence="3" id="KW-1185">Reference proteome</keyword>
<dbReference type="Proteomes" id="UP000035548">
    <property type="component" value="Chromosome"/>
</dbReference>
<dbReference type="AlphaFoldDB" id="A0A0G3HFS4"/>
<reference evidence="3" key="2">
    <citation type="submission" date="2015-05" db="EMBL/GenBank/DDBJ databases">
        <title>Complete genome sequence of Corynebacterium uterequi DSM 45634, isolated from the uterus of a maiden mare.</title>
        <authorList>
            <person name="Ruckert C."/>
            <person name="Albersmeier A."/>
            <person name="Winkler A."/>
            <person name="Tauch A."/>
        </authorList>
    </citation>
    <scope>NUCLEOTIDE SEQUENCE [LARGE SCALE GENOMIC DNA]</scope>
    <source>
        <strain evidence="3">DSM 45634</strain>
    </source>
</reference>
<sequence length="136" mass="13630">MATVTAIITALGVIASIITGGIELSKDEGVQQLSSQIQKAEENGETSSSDTEIPAGSSEAETPAGSSSEAAGTEDVVVEGTEDEGASTEVEGTDSEGASTEAEGTENKPAEEAASDEKPADEKPAEVSTPNVDEAE</sequence>
<name>A0A0G3HFS4_9CORY</name>
<dbReference type="EMBL" id="CP011546">
    <property type="protein sequence ID" value="AKK10803.1"/>
    <property type="molecule type" value="Genomic_DNA"/>
</dbReference>
<evidence type="ECO:0000313" key="2">
    <source>
        <dbReference type="EMBL" id="AKK10803.1"/>
    </source>
</evidence>
<evidence type="ECO:0000256" key="1">
    <source>
        <dbReference type="SAM" id="MobiDB-lite"/>
    </source>
</evidence>
<proteinExistence type="predicted"/>
<dbReference type="KEGG" id="cut:CUTER_03985"/>
<feature type="compositionally biased region" description="Acidic residues" evidence="1">
    <location>
        <begin position="76"/>
        <end position="94"/>
    </location>
</feature>
<feature type="compositionally biased region" description="Basic and acidic residues" evidence="1">
    <location>
        <begin position="105"/>
        <end position="125"/>
    </location>
</feature>
<dbReference type="PATRIC" id="fig|1072256.5.peg.791"/>
<organism evidence="2 3">
    <name type="scientific">Corynebacterium uterequi</name>
    <dbReference type="NCBI Taxonomy" id="1072256"/>
    <lineage>
        <taxon>Bacteria</taxon>
        <taxon>Bacillati</taxon>
        <taxon>Actinomycetota</taxon>
        <taxon>Actinomycetes</taxon>
        <taxon>Mycobacteriales</taxon>
        <taxon>Corynebacteriaceae</taxon>
        <taxon>Corynebacterium</taxon>
    </lineage>
</organism>